<comment type="caution">
    <text evidence="2">The sequence shown here is derived from an EMBL/GenBank/DDBJ whole genome shotgun (WGS) entry which is preliminary data.</text>
</comment>
<dbReference type="InterPro" id="IPR045651">
    <property type="entry name" value="DUF6398"/>
</dbReference>
<proteinExistence type="predicted"/>
<dbReference type="AlphaFoldDB" id="X1G8T8"/>
<evidence type="ECO:0000259" key="1">
    <source>
        <dbReference type="Pfam" id="PF19935"/>
    </source>
</evidence>
<sequence length="177" mass="20553">MNKEEIKKREKELIALTGAICAQKLNDEYSQLCERLIKKLGRKREVPFQRGKIEIWAAAVVYAIGSINFLFDKSFEPYMSAEQISEYFGTSNSTVSNKARQIKDMFDMWHFNPEFSTQRMTESNPFNNMVMVDGFIVPLDSIPEDLQELVRKERAEGGDRKRLLDVSQRMDKIINSN</sequence>
<protein>
    <recommendedName>
        <fullName evidence="1">DUF6398 domain-containing protein</fullName>
    </recommendedName>
</protein>
<organism evidence="2">
    <name type="scientific">marine sediment metagenome</name>
    <dbReference type="NCBI Taxonomy" id="412755"/>
    <lineage>
        <taxon>unclassified sequences</taxon>
        <taxon>metagenomes</taxon>
        <taxon>ecological metagenomes</taxon>
    </lineage>
</organism>
<dbReference type="EMBL" id="BARU01008436">
    <property type="protein sequence ID" value="GAH41245.1"/>
    <property type="molecule type" value="Genomic_DNA"/>
</dbReference>
<gene>
    <name evidence="2" type="ORF">S03H2_16511</name>
</gene>
<feature type="domain" description="DUF6398" evidence="1">
    <location>
        <begin position="12"/>
        <end position="117"/>
    </location>
</feature>
<name>X1G8T8_9ZZZZ</name>
<dbReference type="Pfam" id="PF19935">
    <property type="entry name" value="DUF6398"/>
    <property type="match status" value="1"/>
</dbReference>
<accession>X1G8T8</accession>
<reference evidence="2" key="1">
    <citation type="journal article" date="2014" name="Front. Microbiol.">
        <title>High frequency of phylogenetically diverse reductive dehalogenase-homologous genes in deep subseafloor sedimentary metagenomes.</title>
        <authorList>
            <person name="Kawai M."/>
            <person name="Futagami T."/>
            <person name="Toyoda A."/>
            <person name="Takaki Y."/>
            <person name="Nishi S."/>
            <person name="Hori S."/>
            <person name="Arai W."/>
            <person name="Tsubouchi T."/>
            <person name="Morono Y."/>
            <person name="Uchiyama I."/>
            <person name="Ito T."/>
            <person name="Fujiyama A."/>
            <person name="Inagaki F."/>
            <person name="Takami H."/>
        </authorList>
    </citation>
    <scope>NUCLEOTIDE SEQUENCE</scope>
    <source>
        <strain evidence="2">Expedition CK06-06</strain>
    </source>
</reference>
<evidence type="ECO:0000313" key="2">
    <source>
        <dbReference type="EMBL" id="GAH41245.1"/>
    </source>
</evidence>